<dbReference type="AlphaFoldDB" id="A0A8R1I0L5"/>
<proteinExistence type="predicted"/>
<dbReference type="PROSITE" id="PS50004">
    <property type="entry name" value="C2"/>
    <property type="match status" value="1"/>
</dbReference>
<evidence type="ECO:0000313" key="4">
    <source>
        <dbReference type="Proteomes" id="UP000005237"/>
    </source>
</evidence>
<dbReference type="EnsemblMetazoa" id="CJA13639.1">
    <property type="protein sequence ID" value="CJA13639.1"/>
    <property type="gene ID" value="WBGene00132843"/>
</dbReference>
<dbReference type="Gene3D" id="2.60.40.150">
    <property type="entry name" value="C2 domain"/>
    <property type="match status" value="1"/>
</dbReference>
<feature type="compositionally biased region" description="Basic and acidic residues" evidence="1">
    <location>
        <begin position="36"/>
        <end position="48"/>
    </location>
</feature>
<sequence>MRRNSVSVEEGIVGLAPGDGEQSPSPGPTTKSPPVDADRKQNRRESIKGHLMKFKAKAGKILEEKSSKLAVQDEQNSLSFVSQTESELREELSIVDESEPSIQQENKKEQLRNRIRKSAQKAVERTRGNVQLSRRLARRPTVVMEEHLDENDLNAIDEQIERTIKMGEKYLVANEDTLKEQKDIDEFFQPKDIPAQDQKSSENRKLVYGRVEEVKYQHDLLVKYVQKGPRKTCGQDFPTDALSNVKIPPSRVEYHEDSASIYTAPEPIDNTTSRERGRNYVQLDVFVDSIHFDQHSLWGEEEVAAAEFRNEQMMQGLRLYETKQLVMHQLDIERQPEMKEEVRKGRIELERLAGLLEEIRKKQGYTATTVEYTPAEQPWDTDDWSSSGKVTQSATLTPIGKIPKESRQRILSMQKTTIQLILYFNDVKVASTKWIPLSCNLMSVQRRFELEFYSPLKSLTLEVVERLNGKTRVIGRASVPLPSDEDLDVALHEVEFECDTNYMAGTDQVLRSNSQRKECGRILCRTILEDGELKFVDDQALIDSSQENIRSNKMFELIHSELLLGDLHENDSKRRLEELREEDRAQKRFTYRSAIDSRRNSALQFANLARKRVMDRRQRREKKYEEIVREPSIPTLSVAFSQLFGPADVSRRLKPMRKEAERNKEEGWDKTVVVNIQSAINLPVRNSGQLQPFVVVSYGDKRINTDAAVGRHPNWQSTCKLIISKEDRNEEFIEFRIYDQLVEEIDKDDRITNVVHEHLAARLLATQKIRFETLATASKISAPIRLNTPLFISNYKISTESSFLKVLLSTQIDPKSQVEYTKSPSSFETQKTLEKCEESEKKYHEMFSQRIFRPLVTDLNAHSTVCTRFLRPLLPPSVVIQENSSNLPEVVRLAAKIVSGIPRVDATSHSDIWANAFQLTSIAAGGLEERSTLLACWLLHFRLPVAVVLGESRGEKTGFVLTELDTKQVLIDPMDGHIYQTTDANCGLEKIYGAFDVKNYYGNVQQYDQSQQVALNFTKTPHWKPLFAAGEELLESVQPASLQYTKVSEDWIVELRIALEREIKLRFDETRKHAIPQWHLVAARQLREILEAQSSGSSLENLVEEKMGRLKDGYSITVIVLRMNYVSMTNCVQEVLSTRLQDSPNQNVQFALAVHVVDYFAHVIQVDIALAVLKHKK</sequence>
<dbReference type="InterPro" id="IPR052434">
    <property type="entry name" value="Tectonic-like_complex_comp"/>
</dbReference>
<dbReference type="InterPro" id="IPR000008">
    <property type="entry name" value="C2_dom"/>
</dbReference>
<dbReference type="GO" id="GO:1905515">
    <property type="term" value="P:non-motile cilium assembly"/>
    <property type="evidence" value="ECO:0007669"/>
    <property type="project" value="TreeGrafter"/>
</dbReference>
<feature type="domain" description="C2" evidence="2">
    <location>
        <begin position="652"/>
        <end position="773"/>
    </location>
</feature>
<evidence type="ECO:0000259" key="2">
    <source>
        <dbReference type="PROSITE" id="PS50004"/>
    </source>
</evidence>
<dbReference type="PANTHER" id="PTHR20837">
    <property type="entry name" value="CENTROSOMAL PROTEIN-RELATED"/>
    <property type="match status" value="1"/>
</dbReference>
<keyword evidence="4" id="KW-1185">Reference proteome</keyword>
<feature type="region of interest" description="Disordered" evidence="1">
    <location>
        <begin position="1"/>
        <end position="51"/>
    </location>
</feature>
<name>A0A8R1I0L5_CAEJA</name>
<dbReference type="Proteomes" id="UP000005237">
    <property type="component" value="Unassembled WGS sequence"/>
</dbReference>
<accession>A0A8R1I0L5</accession>
<dbReference type="InterPro" id="IPR056290">
    <property type="entry name" value="CEPT76/DRC7_peptidase-like_dom"/>
</dbReference>
<dbReference type="PANTHER" id="PTHR20837:SF0">
    <property type="entry name" value="COILED-COIL AND C2 DOMAIN-CONTAINING PROTEIN 2A"/>
    <property type="match status" value="1"/>
</dbReference>
<evidence type="ECO:0000256" key="1">
    <source>
        <dbReference type="SAM" id="MobiDB-lite"/>
    </source>
</evidence>
<dbReference type="InterPro" id="IPR035892">
    <property type="entry name" value="C2_domain_sf"/>
</dbReference>
<reference evidence="3" key="2">
    <citation type="submission" date="2022-06" db="UniProtKB">
        <authorList>
            <consortium name="EnsemblMetazoa"/>
        </authorList>
    </citation>
    <scope>IDENTIFICATION</scope>
    <source>
        <strain evidence="3">DF5081</strain>
    </source>
</reference>
<dbReference type="SUPFAM" id="SSF49562">
    <property type="entry name" value="C2 domain (Calcium/lipid-binding domain, CaLB)"/>
    <property type="match status" value="1"/>
</dbReference>
<dbReference type="GO" id="GO:1904491">
    <property type="term" value="P:protein localization to ciliary transition zone"/>
    <property type="evidence" value="ECO:0007669"/>
    <property type="project" value="TreeGrafter"/>
</dbReference>
<dbReference type="InterPro" id="IPR028928">
    <property type="entry name" value="CC2D2AN-C2"/>
</dbReference>
<dbReference type="GO" id="GO:0035869">
    <property type="term" value="C:ciliary transition zone"/>
    <property type="evidence" value="ECO:0007669"/>
    <property type="project" value="TreeGrafter"/>
</dbReference>
<dbReference type="Pfam" id="PF15625">
    <property type="entry name" value="CC2D2AN-C2"/>
    <property type="match status" value="1"/>
</dbReference>
<evidence type="ECO:0000313" key="3">
    <source>
        <dbReference type="EnsemblMetazoa" id="CJA13639.1"/>
    </source>
</evidence>
<protein>
    <recommendedName>
        <fullName evidence="2">C2 domain-containing protein</fullName>
    </recommendedName>
</protein>
<organism evidence="3 4">
    <name type="scientific">Caenorhabditis japonica</name>
    <dbReference type="NCBI Taxonomy" id="281687"/>
    <lineage>
        <taxon>Eukaryota</taxon>
        <taxon>Metazoa</taxon>
        <taxon>Ecdysozoa</taxon>
        <taxon>Nematoda</taxon>
        <taxon>Chromadorea</taxon>
        <taxon>Rhabditida</taxon>
        <taxon>Rhabditina</taxon>
        <taxon>Rhabditomorpha</taxon>
        <taxon>Rhabditoidea</taxon>
        <taxon>Rhabditidae</taxon>
        <taxon>Peloderinae</taxon>
        <taxon>Caenorhabditis</taxon>
    </lineage>
</organism>
<dbReference type="Pfam" id="PF24656">
    <property type="entry name" value="CEPT76_peptidase"/>
    <property type="match status" value="1"/>
</dbReference>
<reference evidence="4" key="1">
    <citation type="submission" date="2010-08" db="EMBL/GenBank/DDBJ databases">
        <authorList>
            <consortium name="Caenorhabditis japonica Sequencing Consortium"/>
            <person name="Wilson R.K."/>
        </authorList>
    </citation>
    <scope>NUCLEOTIDE SEQUENCE [LARGE SCALE GENOMIC DNA]</scope>
    <source>
        <strain evidence="4">DF5081</strain>
    </source>
</reference>